<evidence type="ECO:0000313" key="4">
    <source>
        <dbReference type="Proteomes" id="UP000636709"/>
    </source>
</evidence>
<dbReference type="InterPro" id="IPR033334">
    <property type="entry name" value="LNG1/2"/>
</dbReference>
<feature type="region of interest" description="Disordered" evidence="1">
    <location>
        <begin position="266"/>
        <end position="318"/>
    </location>
</feature>
<dbReference type="Pfam" id="PF14383">
    <property type="entry name" value="VARLMGL"/>
    <property type="match status" value="1"/>
</dbReference>
<feature type="region of interest" description="Disordered" evidence="1">
    <location>
        <begin position="387"/>
        <end position="426"/>
    </location>
</feature>
<comment type="caution">
    <text evidence="3">The sequence shown here is derived from an EMBL/GenBank/DDBJ whole genome shotgun (WGS) entry which is preliminary data.</text>
</comment>
<reference evidence="3" key="1">
    <citation type="submission" date="2020-07" db="EMBL/GenBank/DDBJ databases">
        <title>Genome sequence and genetic diversity analysis of an under-domesticated orphan crop, white fonio (Digitaria exilis).</title>
        <authorList>
            <person name="Bennetzen J.L."/>
            <person name="Chen S."/>
            <person name="Ma X."/>
            <person name="Wang X."/>
            <person name="Yssel A.E.J."/>
            <person name="Chaluvadi S.R."/>
            <person name="Johnson M."/>
            <person name="Gangashetty P."/>
            <person name="Hamidou F."/>
            <person name="Sanogo M.D."/>
            <person name="Zwaenepoel A."/>
            <person name="Wallace J."/>
            <person name="Van De Peer Y."/>
            <person name="Van Deynze A."/>
        </authorList>
    </citation>
    <scope>NUCLEOTIDE SEQUENCE</scope>
    <source>
        <tissue evidence="3">Leaves</tissue>
    </source>
</reference>
<dbReference type="PANTHER" id="PTHR31680:SF12">
    <property type="entry name" value="OS11G0587300 PROTEIN"/>
    <property type="match status" value="1"/>
</dbReference>
<feature type="domain" description="DUF3741" evidence="2">
    <location>
        <begin position="370"/>
        <end position="388"/>
    </location>
</feature>
<gene>
    <name evidence="3" type="ORF">HU200_048684</name>
</gene>
<feature type="region of interest" description="Disordered" evidence="1">
    <location>
        <begin position="554"/>
        <end position="653"/>
    </location>
</feature>
<proteinExistence type="predicted"/>
<dbReference type="PANTHER" id="PTHR31680">
    <property type="entry name" value="LONGIFOLIA PROTEIN"/>
    <property type="match status" value="1"/>
</dbReference>
<evidence type="ECO:0000313" key="3">
    <source>
        <dbReference type="EMBL" id="KAF8673136.1"/>
    </source>
</evidence>
<feature type="region of interest" description="Disordered" evidence="1">
    <location>
        <begin position="124"/>
        <end position="222"/>
    </location>
</feature>
<feature type="region of interest" description="Disordered" evidence="1">
    <location>
        <begin position="755"/>
        <end position="793"/>
    </location>
</feature>
<sequence>MRSAPSSTFPPPVIPLRRRAAMAVVLLLWLVAGVPLSILRPRAAKSSSLAVAAVQEKQPERTVLVVASRQAFLRGPHLRRPERPELDVDGIVGGVLLGGAKSPCRLGPTRHPAIAPVRLPRRLQRSRSLVSPHGRSCPDASTRTAMARTSNLERKIRGKKIISELSPPRHRFKSPPKAGAEASEANPDPAAAARRRSGAEQSRGGRRRGTAAAGGSRGERMVAMAVDEDEERRLDERPMHQGCMAGFLHLFDRPQILSGRRLHGSHRRLMSSGSTTGSATPSERSMPLDRATPAPSSPDMTPPAAPRPSLQLPPLDLKDGGALAAPSWRLPRLSLDSRAVVDARGKLRPREIRTSPSPGAPPSPSAGGDDRRSPSVVARLMGLDALPHGEVSAGDGGHGGGDRSAAASPAALRRSASERVPRDPSHHFRFVDPAFFERPSSPLPPLMEWPSPASMQPVAATEAAAMRRTPADPACHRAFQRRSRFDAREVFPDPAKRVSGDTAGVPGGGNHGGEIALYGEIERRLRKRGIAEPARDLETLKQILEALQLKGLLHHHHTPPPPVRTATPPPPIVVMRPSHRSSPPPPARLTPTRRLRVDVDRARRPRSPDPSASPARSPASPARRGPSSPQRRVSPLQSPKQQQPPPPLRKPSGFDYAAARSRIARRAAQNAAAALSPDDEASTTFSDGGSSSSFSASSRWDLEPQLPDSRTDRGLLERCGKLLSSIQAFTGGDVGGSDQQPSPVSVLDAAAFLADEDSPSSSGSKRAIDFSTSSSIGRPKPPAGARVVSDPEDDEWAQASWQVASGDPDYAYVAEVVRLFGGARRRRDPSDVYKAAEQAHRQRGDADDDDRRRLLLCGAACEALERQRAAWPWEPAAWLVGGELVGHVWDEVRRAAAAAGDHVAEGADFEEVLNDLTRDAIRRDLAVDGGRWAPRQQKQQRMVVGEEAAEAVLQIERMVFRDLVADTIRELADADRPLPRRKLVF</sequence>
<feature type="compositionally biased region" description="Low complexity" evidence="1">
    <location>
        <begin position="609"/>
        <end position="641"/>
    </location>
</feature>
<feature type="compositionally biased region" description="Basic and acidic residues" evidence="1">
    <location>
        <begin position="415"/>
        <end position="426"/>
    </location>
</feature>
<evidence type="ECO:0000256" key="1">
    <source>
        <dbReference type="SAM" id="MobiDB-lite"/>
    </source>
</evidence>
<feature type="region of interest" description="Disordered" evidence="1">
    <location>
        <begin position="346"/>
        <end position="373"/>
    </location>
</feature>
<feature type="region of interest" description="Disordered" evidence="1">
    <location>
        <begin position="668"/>
        <end position="712"/>
    </location>
</feature>
<accession>A0A835ARV3</accession>
<dbReference type="AlphaFoldDB" id="A0A835ARV3"/>
<evidence type="ECO:0000259" key="2">
    <source>
        <dbReference type="Pfam" id="PF14383"/>
    </source>
</evidence>
<feature type="compositionally biased region" description="Low complexity" evidence="1">
    <location>
        <begin position="180"/>
        <end position="192"/>
    </location>
</feature>
<dbReference type="OrthoDB" id="1929599at2759"/>
<feature type="compositionally biased region" description="Polar residues" evidence="1">
    <location>
        <begin position="139"/>
        <end position="150"/>
    </location>
</feature>
<dbReference type="GO" id="GO:0051513">
    <property type="term" value="P:regulation of monopolar cell growth"/>
    <property type="evidence" value="ECO:0007669"/>
    <property type="project" value="InterPro"/>
</dbReference>
<keyword evidence="4" id="KW-1185">Reference proteome</keyword>
<dbReference type="InterPro" id="IPR032795">
    <property type="entry name" value="DUF3741-assoc"/>
</dbReference>
<dbReference type="Proteomes" id="UP000636709">
    <property type="component" value="Unassembled WGS sequence"/>
</dbReference>
<feature type="compositionally biased region" description="Pro residues" evidence="1">
    <location>
        <begin position="559"/>
        <end position="572"/>
    </location>
</feature>
<protein>
    <recommendedName>
        <fullName evidence="2">DUF3741 domain-containing protein</fullName>
    </recommendedName>
</protein>
<feature type="compositionally biased region" description="Polar residues" evidence="1">
    <location>
        <begin position="759"/>
        <end position="776"/>
    </location>
</feature>
<organism evidence="3 4">
    <name type="scientific">Digitaria exilis</name>
    <dbReference type="NCBI Taxonomy" id="1010633"/>
    <lineage>
        <taxon>Eukaryota</taxon>
        <taxon>Viridiplantae</taxon>
        <taxon>Streptophyta</taxon>
        <taxon>Embryophyta</taxon>
        <taxon>Tracheophyta</taxon>
        <taxon>Spermatophyta</taxon>
        <taxon>Magnoliopsida</taxon>
        <taxon>Liliopsida</taxon>
        <taxon>Poales</taxon>
        <taxon>Poaceae</taxon>
        <taxon>PACMAD clade</taxon>
        <taxon>Panicoideae</taxon>
        <taxon>Panicodae</taxon>
        <taxon>Paniceae</taxon>
        <taxon>Anthephorinae</taxon>
        <taxon>Digitaria</taxon>
    </lineage>
</organism>
<feature type="compositionally biased region" description="Low complexity" evidence="1">
    <location>
        <begin position="403"/>
        <end position="414"/>
    </location>
</feature>
<feature type="compositionally biased region" description="Low complexity" evidence="1">
    <location>
        <begin position="682"/>
        <end position="698"/>
    </location>
</feature>
<name>A0A835ARV3_9POAL</name>
<dbReference type="EMBL" id="JACEFO010002208">
    <property type="protein sequence ID" value="KAF8673136.1"/>
    <property type="molecule type" value="Genomic_DNA"/>
</dbReference>